<name>A0ABS5KPT6_9ACTN</name>
<evidence type="ECO:0000256" key="1">
    <source>
        <dbReference type="SAM" id="MobiDB-lite"/>
    </source>
</evidence>
<comment type="caution">
    <text evidence="2">The sequence shown here is derived from an EMBL/GenBank/DDBJ whole genome shotgun (WGS) entry which is preliminary data.</text>
</comment>
<proteinExistence type="predicted"/>
<feature type="compositionally biased region" description="Gly residues" evidence="1">
    <location>
        <begin position="475"/>
        <end position="486"/>
    </location>
</feature>
<evidence type="ECO:0008006" key="4">
    <source>
        <dbReference type="Google" id="ProtNLM"/>
    </source>
</evidence>
<feature type="region of interest" description="Disordered" evidence="1">
    <location>
        <begin position="446"/>
        <end position="540"/>
    </location>
</feature>
<feature type="region of interest" description="Disordered" evidence="1">
    <location>
        <begin position="1"/>
        <end position="31"/>
    </location>
</feature>
<dbReference type="NCBIfam" id="NF040603">
    <property type="entry name" value="choice_anch_P"/>
    <property type="match status" value="1"/>
</dbReference>
<feature type="compositionally biased region" description="Basic residues" evidence="1">
    <location>
        <begin position="15"/>
        <end position="27"/>
    </location>
</feature>
<reference evidence="2 3" key="1">
    <citation type="submission" date="2020-02" db="EMBL/GenBank/DDBJ databases">
        <title>Acidophilic actinobacteria isolated from forest soil.</title>
        <authorList>
            <person name="Golinska P."/>
        </authorList>
    </citation>
    <scope>NUCLEOTIDE SEQUENCE [LARGE SCALE GENOMIC DNA]</scope>
    <source>
        <strain evidence="2 3">NL8</strain>
    </source>
</reference>
<feature type="compositionally biased region" description="Low complexity" evidence="1">
    <location>
        <begin position="188"/>
        <end position="217"/>
    </location>
</feature>
<organism evidence="2 3">
    <name type="scientific">Catenulispora pinistramenti</name>
    <dbReference type="NCBI Taxonomy" id="2705254"/>
    <lineage>
        <taxon>Bacteria</taxon>
        <taxon>Bacillati</taxon>
        <taxon>Actinomycetota</taxon>
        <taxon>Actinomycetes</taxon>
        <taxon>Catenulisporales</taxon>
        <taxon>Catenulisporaceae</taxon>
        <taxon>Catenulispora</taxon>
    </lineage>
</organism>
<feature type="region of interest" description="Disordered" evidence="1">
    <location>
        <begin position="50"/>
        <end position="69"/>
    </location>
</feature>
<feature type="region of interest" description="Disordered" evidence="1">
    <location>
        <begin position="170"/>
        <end position="225"/>
    </location>
</feature>
<evidence type="ECO:0000313" key="3">
    <source>
        <dbReference type="Proteomes" id="UP000730482"/>
    </source>
</evidence>
<feature type="compositionally biased region" description="Gly residues" evidence="1">
    <location>
        <begin position="494"/>
        <end position="530"/>
    </location>
</feature>
<sequence>MSAGSSKSAGDSGRDRRRRDARRRAARRGGAAVAAMTIGVLATPGVWASTAPSPTTPAPSPADGGAAPGLGGWTISASAAPITMEIYDPKIPIPAQPGQPNLEFDLSYTRASYGSGPTGAATASWLWPGDAIAFGLGQLFNSPNVKYPILTNVQFPGATPDATMQPIPGSYMQSHTDANGSTSVSTFGLPLPGTGPSLPGSAPTSAPSAAPSSAPPGLLGGLLGGGGQSPLQLPDLGTLIQFLTGQSALVDIQGERSQTSATVTNGKAVATAESDAGKLLLLGGLIEFDGLKVTSQSTSDGVKGTSTGNVDYGSMSVAGVTFGITANGIQTPAGLIALPQLPDTVNQLLAPLGISIALPAASDVSKDTAGQMFSHGLQVTIDTAKLKAMLPLTPVLNQLFAQIPPQLLAQLPAPLSTIIPTLPQLAPKIVLTIGSAKSQADASQAIDLSGGTTGGPTTQPSSGSGSGSSSSSSGTSGGSSTGGSTTGGSDISGTTGGSVGSGSVGGGTGGGTVGGTTGGGTTGGSAGGTTGSMAPSPPMQNVAAKVSPAAFGGLPGQLMLGAAVVACLAAWGLKKYSNLLFGGAGCEAGHSTGVPDLREFEE</sequence>
<evidence type="ECO:0000313" key="2">
    <source>
        <dbReference type="EMBL" id="MBS2548055.1"/>
    </source>
</evidence>
<dbReference type="RefSeq" id="WP_212009630.1">
    <property type="nucleotide sequence ID" value="NZ_JAAFYZ010000040.1"/>
</dbReference>
<feature type="compositionally biased region" description="Low complexity" evidence="1">
    <location>
        <begin position="455"/>
        <end position="474"/>
    </location>
</feature>
<accession>A0ABS5KPT6</accession>
<dbReference type="Proteomes" id="UP000730482">
    <property type="component" value="Unassembled WGS sequence"/>
</dbReference>
<gene>
    <name evidence="2" type="ORF">KGQ19_14390</name>
</gene>
<keyword evidence="3" id="KW-1185">Reference proteome</keyword>
<dbReference type="EMBL" id="JAAFYZ010000040">
    <property type="protein sequence ID" value="MBS2548055.1"/>
    <property type="molecule type" value="Genomic_DNA"/>
</dbReference>
<feature type="compositionally biased region" description="Polar residues" evidence="1">
    <location>
        <begin position="171"/>
        <end position="186"/>
    </location>
</feature>
<protein>
    <recommendedName>
        <fullName evidence="4">PE-PGRS family protein</fullName>
    </recommendedName>
</protein>
<feature type="compositionally biased region" description="Low complexity" evidence="1">
    <location>
        <begin position="1"/>
        <end position="11"/>
    </location>
</feature>